<feature type="signal peptide" evidence="1">
    <location>
        <begin position="1"/>
        <end position="35"/>
    </location>
</feature>
<sequence length="387" mass="41114">MTLHAGETARRGRLLRSLLLAGCALSLGAALPASAAAKRAAVVKAPPQLAPPDVAPQIVATQSRPPAPMGVFGADMPAKGKLVLAIAPIWANLSGQRIGAQGVSSEFIVSTIPWWVDPTKKLRLVPQNIAVASQTGVVSYGLSDDLSVVVTASIVEKRLEALTFKGQSGVTPLGRSYPGTFGLADFTTSAIYRIYQDPVHRVQVNLGFAYPFSYNAARFDLLQPDGTISNLRAFYGMQPGSGTFDILPGIVYAGNAGQWSWGLSYRARLPLAKNPENWRFGDLHEFNGWAGYTLIPGVTTTFRVSGVTQGQISGFDPQILGRAVPTNPAFYGGQRVELFGGGVVSGKFIGLDAASIAFEAGLPVYQNLNGPQIAKNWQAGFSLRLKI</sequence>
<dbReference type="EMBL" id="CP044331">
    <property type="protein sequence ID" value="QGM97501.1"/>
    <property type="molecule type" value="Genomic_DNA"/>
</dbReference>
<evidence type="ECO:0000256" key="1">
    <source>
        <dbReference type="SAM" id="SignalP"/>
    </source>
</evidence>
<reference evidence="2 3" key="1">
    <citation type="submission" date="2019-09" db="EMBL/GenBank/DDBJ databases">
        <title>Isolation and complete genome sequencing of Methylocystis species.</title>
        <authorList>
            <person name="Rumah B.L."/>
            <person name="Stead C.E."/>
            <person name="Stevens B.C."/>
            <person name="Minton N.P."/>
            <person name="Grosse-Honebrink A."/>
            <person name="Zhang Y."/>
        </authorList>
    </citation>
    <scope>NUCLEOTIDE SEQUENCE [LARGE SCALE GENOMIC DNA]</scope>
    <source>
        <strain evidence="2 3">BRCS2</strain>
    </source>
</reference>
<keyword evidence="3" id="KW-1185">Reference proteome</keyword>
<dbReference type="KEGG" id="mpar:F7D14_08520"/>
<dbReference type="Proteomes" id="UP000422569">
    <property type="component" value="Chromosome"/>
</dbReference>
<organism evidence="2 3">
    <name type="scientific">Methylocystis parvus</name>
    <dbReference type="NCBI Taxonomy" id="134"/>
    <lineage>
        <taxon>Bacteria</taxon>
        <taxon>Pseudomonadati</taxon>
        <taxon>Pseudomonadota</taxon>
        <taxon>Alphaproteobacteria</taxon>
        <taxon>Hyphomicrobiales</taxon>
        <taxon>Methylocystaceae</taxon>
        <taxon>Methylocystis</taxon>
    </lineage>
</organism>
<gene>
    <name evidence="2" type="ORF">F7D14_08520</name>
</gene>
<evidence type="ECO:0000313" key="2">
    <source>
        <dbReference type="EMBL" id="QGM97501.1"/>
    </source>
</evidence>
<protein>
    <submittedName>
        <fullName evidence="2">Alpha-amylase</fullName>
    </submittedName>
</protein>
<keyword evidence="1" id="KW-0732">Signal</keyword>
<feature type="chain" id="PRO_5025570657" evidence="1">
    <location>
        <begin position="36"/>
        <end position="387"/>
    </location>
</feature>
<accession>A0A6B8M3M6</accession>
<proteinExistence type="predicted"/>
<evidence type="ECO:0000313" key="3">
    <source>
        <dbReference type="Proteomes" id="UP000422569"/>
    </source>
</evidence>
<name>A0A6B8M3M6_9HYPH</name>
<dbReference type="AlphaFoldDB" id="A0A6B8M3M6"/>